<keyword evidence="1" id="KW-0472">Membrane</keyword>
<dbReference type="RefSeq" id="WP_134366801.1">
    <property type="nucleotide sequence ID" value="NZ_SOFY01000047.1"/>
</dbReference>
<feature type="transmembrane region" description="Helical" evidence="1">
    <location>
        <begin position="7"/>
        <end position="28"/>
    </location>
</feature>
<evidence type="ECO:0000256" key="1">
    <source>
        <dbReference type="SAM" id="Phobius"/>
    </source>
</evidence>
<keyword evidence="1" id="KW-0812">Transmembrane</keyword>
<keyword evidence="3" id="KW-1185">Reference proteome</keyword>
<evidence type="ECO:0000313" key="3">
    <source>
        <dbReference type="Proteomes" id="UP000297403"/>
    </source>
</evidence>
<reference evidence="2 3" key="1">
    <citation type="submission" date="2019-03" db="EMBL/GenBank/DDBJ databases">
        <title>Genomics of glacier-inhabiting Cryobacterium strains.</title>
        <authorList>
            <person name="Liu Q."/>
            <person name="Xin Y.-H."/>
        </authorList>
    </citation>
    <scope>NUCLEOTIDE SEQUENCE [LARGE SCALE GENOMIC DNA]</scope>
    <source>
        <strain evidence="3">TMT1-22</strain>
    </source>
</reference>
<accession>A0AAQ2C6B8</accession>
<organism evidence="2 3">
    <name type="scientific">Cryobacterium shii</name>
    <dbReference type="NCBI Taxonomy" id="1259235"/>
    <lineage>
        <taxon>Bacteria</taxon>
        <taxon>Bacillati</taxon>
        <taxon>Actinomycetota</taxon>
        <taxon>Actinomycetes</taxon>
        <taxon>Micrococcales</taxon>
        <taxon>Microbacteriaceae</taxon>
        <taxon>Cryobacterium</taxon>
    </lineage>
</organism>
<sequence length="104" mass="10808">MVRYAWICVAVLPVSFVAAMILGDALLSLQGYDSGTESPIPIGVLLLAGIPAVLVLIAPTVPAMWFGFRARRLGASSGLIPAVIGATVLAFGVLTNTLPLLFSR</sequence>
<feature type="transmembrane region" description="Helical" evidence="1">
    <location>
        <begin position="40"/>
        <end position="66"/>
    </location>
</feature>
<name>A0AAQ2C6B8_9MICO</name>
<feature type="transmembrane region" description="Helical" evidence="1">
    <location>
        <begin position="78"/>
        <end position="102"/>
    </location>
</feature>
<evidence type="ECO:0000313" key="2">
    <source>
        <dbReference type="EMBL" id="TFC47100.1"/>
    </source>
</evidence>
<protein>
    <submittedName>
        <fullName evidence="2">Uncharacterized protein</fullName>
    </submittedName>
</protein>
<dbReference type="Proteomes" id="UP000297403">
    <property type="component" value="Unassembled WGS sequence"/>
</dbReference>
<dbReference type="EMBL" id="SOFY01000047">
    <property type="protein sequence ID" value="TFC47100.1"/>
    <property type="molecule type" value="Genomic_DNA"/>
</dbReference>
<dbReference type="AlphaFoldDB" id="A0AAQ2C6B8"/>
<keyword evidence="1" id="KW-1133">Transmembrane helix</keyword>
<gene>
    <name evidence="2" type="ORF">E3O49_08935</name>
</gene>
<proteinExistence type="predicted"/>
<comment type="caution">
    <text evidence="2">The sequence shown here is derived from an EMBL/GenBank/DDBJ whole genome shotgun (WGS) entry which is preliminary data.</text>
</comment>